<comment type="caution">
    <text evidence="1">The sequence shown here is derived from an EMBL/GenBank/DDBJ whole genome shotgun (WGS) entry which is preliminary data.</text>
</comment>
<dbReference type="InterPro" id="IPR043502">
    <property type="entry name" value="DNA/RNA_pol_sf"/>
</dbReference>
<evidence type="ECO:0000313" key="2">
    <source>
        <dbReference type="Proteomes" id="UP000762676"/>
    </source>
</evidence>
<organism evidence="1 2">
    <name type="scientific">Elysia marginata</name>
    <dbReference type="NCBI Taxonomy" id="1093978"/>
    <lineage>
        <taxon>Eukaryota</taxon>
        <taxon>Metazoa</taxon>
        <taxon>Spiralia</taxon>
        <taxon>Lophotrochozoa</taxon>
        <taxon>Mollusca</taxon>
        <taxon>Gastropoda</taxon>
        <taxon>Heterobranchia</taxon>
        <taxon>Euthyneura</taxon>
        <taxon>Panpulmonata</taxon>
        <taxon>Sacoglossa</taxon>
        <taxon>Placobranchoidea</taxon>
        <taxon>Plakobranchidae</taxon>
        <taxon>Elysia</taxon>
    </lineage>
</organism>
<protein>
    <recommendedName>
        <fullName evidence="3">Reverse transcriptase domain-containing protein</fullName>
    </recommendedName>
</protein>
<dbReference type="AlphaFoldDB" id="A0AAV4H502"/>
<reference evidence="1 2" key="1">
    <citation type="journal article" date="2021" name="Elife">
        <title>Chloroplast acquisition without the gene transfer in kleptoplastic sea slugs, Plakobranchus ocellatus.</title>
        <authorList>
            <person name="Maeda T."/>
            <person name="Takahashi S."/>
            <person name="Yoshida T."/>
            <person name="Shimamura S."/>
            <person name="Takaki Y."/>
            <person name="Nagai Y."/>
            <person name="Toyoda A."/>
            <person name="Suzuki Y."/>
            <person name="Arimoto A."/>
            <person name="Ishii H."/>
            <person name="Satoh N."/>
            <person name="Nishiyama T."/>
            <person name="Hasebe M."/>
            <person name="Maruyama T."/>
            <person name="Minagawa J."/>
            <person name="Obokata J."/>
            <person name="Shigenobu S."/>
        </authorList>
    </citation>
    <scope>NUCLEOTIDE SEQUENCE [LARGE SCALE GENOMIC DNA]</scope>
</reference>
<name>A0AAV4H502_9GAST</name>
<dbReference type="SUPFAM" id="SSF56672">
    <property type="entry name" value="DNA/RNA polymerases"/>
    <property type="match status" value="1"/>
</dbReference>
<accession>A0AAV4H502</accession>
<sequence length="233" mass="26094">MGSSGFHCALGYGFNQRVLPYQGVVAGEGKRWRSVVKLVIFDPVLRGVTEIIGGGSRGLTAGPRLNCSSRGLVSLGVISVVESCVLEYLLFYDLTPRPSFPPVGILVIFENRVFIPRVLGDSLSPVLFTVYLEHALKNIRKIETLYTQNTLGLAYADDVDIAITDFVDVETIQKELADFRFNVNTNKTEYKLVQKDGEDWNKVKKVGSLLGDTEDIERRKYRSYFKTGHQYTT</sequence>
<keyword evidence="2" id="KW-1185">Reference proteome</keyword>
<proteinExistence type="predicted"/>
<gene>
    <name evidence="1" type="ORF">ElyMa_000888600</name>
</gene>
<dbReference type="EMBL" id="BMAT01001837">
    <property type="protein sequence ID" value="GFR93293.1"/>
    <property type="molecule type" value="Genomic_DNA"/>
</dbReference>
<evidence type="ECO:0000313" key="1">
    <source>
        <dbReference type="EMBL" id="GFR93293.1"/>
    </source>
</evidence>
<evidence type="ECO:0008006" key="3">
    <source>
        <dbReference type="Google" id="ProtNLM"/>
    </source>
</evidence>
<dbReference type="Proteomes" id="UP000762676">
    <property type="component" value="Unassembled WGS sequence"/>
</dbReference>